<evidence type="ECO:0000256" key="1">
    <source>
        <dbReference type="ARBA" id="ARBA00022729"/>
    </source>
</evidence>
<organism evidence="3 4">
    <name type="scientific">Mariniflexile soesokkakense</name>
    <dbReference type="NCBI Taxonomy" id="1343160"/>
    <lineage>
        <taxon>Bacteria</taxon>
        <taxon>Pseudomonadati</taxon>
        <taxon>Bacteroidota</taxon>
        <taxon>Flavobacteriia</taxon>
        <taxon>Flavobacteriales</taxon>
        <taxon>Flavobacteriaceae</taxon>
        <taxon>Mariniflexile</taxon>
    </lineage>
</organism>
<evidence type="ECO:0000256" key="2">
    <source>
        <dbReference type="SAM" id="Phobius"/>
    </source>
</evidence>
<keyword evidence="2" id="KW-1133">Transmembrane helix</keyword>
<comment type="caution">
    <text evidence="3">The sequence shown here is derived from an EMBL/GenBank/DDBJ whole genome shotgun (WGS) entry which is preliminary data.</text>
</comment>
<dbReference type="RefSeq" id="WP_346239882.1">
    <property type="nucleotide sequence ID" value="NZ_JAZHYP010000001.1"/>
</dbReference>
<keyword evidence="2" id="KW-0472">Membrane</keyword>
<dbReference type="Proteomes" id="UP001416393">
    <property type="component" value="Unassembled WGS sequence"/>
</dbReference>
<keyword evidence="4" id="KW-1185">Reference proteome</keyword>
<keyword evidence="1" id="KW-0732">Signal</keyword>
<evidence type="ECO:0000313" key="4">
    <source>
        <dbReference type="Proteomes" id="UP001416393"/>
    </source>
</evidence>
<dbReference type="EMBL" id="JAZHYP010000001">
    <property type="protein sequence ID" value="MEN3322337.1"/>
    <property type="molecule type" value="Genomic_DNA"/>
</dbReference>
<feature type="transmembrane region" description="Helical" evidence="2">
    <location>
        <begin position="30"/>
        <end position="52"/>
    </location>
</feature>
<sequence>MILTPLFVIFLIVVFLLVWAFTNTIDKRKWLSFLISIILTPIVYFYVFYPLINIFSSYHHEKHFDAEAWTDKPALRYEMSNEMTQLQMFKGKTKGQVEAILGTSEWYGWDDSIKANSPDKWNYNLGYKPGAFNLTQECLELEFVNNKVESVKQYQLETKFEEAP</sequence>
<proteinExistence type="predicted"/>
<dbReference type="InterPro" id="IPR037873">
    <property type="entry name" value="BamE-like"/>
</dbReference>
<keyword evidence="2" id="KW-0812">Transmembrane</keyword>
<protein>
    <submittedName>
        <fullName evidence="3">Uncharacterized protein</fullName>
    </submittedName>
</protein>
<gene>
    <name evidence="3" type="ORF">VP395_01230</name>
</gene>
<reference evidence="3 4" key="1">
    <citation type="submission" date="2024-01" db="EMBL/GenBank/DDBJ databases">
        <title>Mariniflexile litorale sp. nov., isolated from the shallow sediments of the Sea of Japan.</title>
        <authorList>
            <person name="Romanenko L."/>
            <person name="Bystritskaya E."/>
            <person name="Isaeva M."/>
        </authorList>
    </citation>
    <scope>NUCLEOTIDE SEQUENCE [LARGE SCALE GENOMIC DNA]</scope>
    <source>
        <strain evidence="3 4">KCTC 32427</strain>
    </source>
</reference>
<dbReference type="Gene3D" id="3.30.1450.10">
    <property type="match status" value="1"/>
</dbReference>
<evidence type="ECO:0000313" key="3">
    <source>
        <dbReference type="EMBL" id="MEN3322337.1"/>
    </source>
</evidence>
<name>A0ABV0A884_9FLAO</name>
<accession>A0ABV0A884</accession>